<gene>
    <name evidence="5" type="ORF">FDY93_04740</name>
</gene>
<reference evidence="5 6" key="1">
    <citation type="submission" date="2019-05" db="EMBL/GenBank/DDBJ databases">
        <title>Microbulbifer harenosus sp. nov., an alginate-degrading bacterium isolated from coastal sand.</title>
        <authorList>
            <person name="Huang H."/>
            <person name="Mo K."/>
            <person name="Bao S."/>
        </authorList>
    </citation>
    <scope>NUCLEOTIDE SEQUENCE [LARGE SCALE GENOMIC DNA]</scope>
    <source>
        <strain evidence="5 6">HB161719</strain>
    </source>
</reference>
<dbReference type="Gene3D" id="3.90.70.20">
    <property type="match status" value="1"/>
</dbReference>
<organism evidence="5 6">
    <name type="scientific">Microbulbifer harenosus</name>
    <dbReference type="NCBI Taxonomy" id="2576840"/>
    <lineage>
        <taxon>Bacteria</taxon>
        <taxon>Pseudomonadati</taxon>
        <taxon>Pseudomonadota</taxon>
        <taxon>Gammaproteobacteria</taxon>
        <taxon>Cellvibrionales</taxon>
        <taxon>Microbulbiferaceae</taxon>
        <taxon>Microbulbifer</taxon>
    </lineage>
</organism>
<dbReference type="InterPro" id="IPR038765">
    <property type="entry name" value="Papain-like_cys_pep_sf"/>
</dbReference>
<accession>A0ABY2UJY3</accession>
<dbReference type="SUPFAM" id="SSF54001">
    <property type="entry name" value="Cysteine proteinases"/>
    <property type="match status" value="1"/>
</dbReference>
<keyword evidence="2" id="KW-0378">Hydrolase</keyword>
<dbReference type="Proteomes" id="UP000306791">
    <property type="component" value="Unassembled WGS sequence"/>
</dbReference>
<comment type="caution">
    <text evidence="5">The sequence shown here is derived from an EMBL/GenBank/DDBJ whole genome shotgun (WGS) entry which is preliminary data.</text>
</comment>
<protein>
    <recommendedName>
        <fullName evidence="4">Peptidase C58 YopT-type domain-containing protein</fullName>
    </recommendedName>
</protein>
<dbReference type="EMBL" id="VANI01000005">
    <property type="protein sequence ID" value="TLM78579.1"/>
    <property type="molecule type" value="Genomic_DNA"/>
</dbReference>
<evidence type="ECO:0000256" key="2">
    <source>
        <dbReference type="ARBA" id="ARBA00022801"/>
    </source>
</evidence>
<feature type="domain" description="Peptidase C58 YopT-type" evidence="4">
    <location>
        <begin position="147"/>
        <end position="194"/>
    </location>
</feature>
<evidence type="ECO:0000259" key="4">
    <source>
        <dbReference type="Pfam" id="PF03543"/>
    </source>
</evidence>
<sequence length="210" mass="24143">MADPHYAAHIKVLNAATKNNGRLGWRFHQNMPECRPIVGRGVCWAISLEYLKLIRRGFDPGQYYGAYMSIRNGRSVYRGVNIDALMTLVAANRALNEDENYFDFQLQSQNDFIVLSRQGDVDLNPVEVLAHADRMANGTINRNMMVYIDGENGGHAMAYRLFNNRVRFFDPNFGEYLFNSPASFMDFFTYFLPAMYEDDYDTFSYADLSA</sequence>
<keyword evidence="1" id="KW-0645">Protease</keyword>
<evidence type="ECO:0000313" key="5">
    <source>
        <dbReference type="EMBL" id="TLM78579.1"/>
    </source>
</evidence>
<evidence type="ECO:0000256" key="1">
    <source>
        <dbReference type="ARBA" id="ARBA00022670"/>
    </source>
</evidence>
<keyword evidence="3" id="KW-0788">Thiol protease</keyword>
<keyword evidence="6" id="KW-1185">Reference proteome</keyword>
<name>A0ABY2UJY3_9GAMM</name>
<dbReference type="InterPro" id="IPR006473">
    <property type="entry name" value="Peptidase_C58_Yopt"/>
</dbReference>
<evidence type="ECO:0000256" key="3">
    <source>
        <dbReference type="ARBA" id="ARBA00022807"/>
    </source>
</evidence>
<dbReference type="RefSeq" id="WP_138234610.1">
    <property type="nucleotide sequence ID" value="NZ_CP185860.1"/>
</dbReference>
<proteinExistence type="predicted"/>
<evidence type="ECO:0000313" key="6">
    <source>
        <dbReference type="Proteomes" id="UP000306791"/>
    </source>
</evidence>
<dbReference type="Pfam" id="PF03543">
    <property type="entry name" value="Peptidase_C58"/>
    <property type="match status" value="1"/>
</dbReference>